<dbReference type="EMBL" id="CCKQ01016003">
    <property type="protein sequence ID" value="CDW87871.1"/>
    <property type="molecule type" value="Genomic_DNA"/>
</dbReference>
<evidence type="ECO:0000313" key="3">
    <source>
        <dbReference type="Proteomes" id="UP000039865"/>
    </source>
</evidence>
<dbReference type="InParanoid" id="A0A078B0R0"/>
<protein>
    <submittedName>
        <fullName evidence="2">Uncharacterized protein</fullName>
    </submittedName>
</protein>
<feature type="region of interest" description="Disordered" evidence="1">
    <location>
        <begin position="209"/>
        <end position="234"/>
    </location>
</feature>
<evidence type="ECO:0000313" key="2">
    <source>
        <dbReference type="EMBL" id="CDW87871.1"/>
    </source>
</evidence>
<accession>A0A078B0R0</accession>
<feature type="compositionally biased region" description="Polar residues" evidence="1">
    <location>
        <begin position="27"/>
        <end position="40"/>
    </location>
</feature>
<evidence type="ECO:0000256" key="1">
    <source>
        <dbReference type="SAM" id="MobiDB-lite"/>
    </source>
</evidence>
<feature type="compositionally biased region" description="Low complexity" evidence="1">
    <location>
        <begin position="16"/>
        <end position="26"/>
    </location>
</feature>
<dbReference type="Proteomes" id="UP000039865">
    <property type="component" value="Unassembled WGS sequence"/>
</dbReference>
<keyword evidence="3" id="KW-1185">Reference proteome</keyword>
<name>A0A078B0R0_STYLE</name>
<gene>
    <name evidence="2" type="primary">Contig18021.g19155</name>
    <name evidence="2" type="ORF">STYLEM_16984</name>
</gene>
<reference evidence="2 3" key="1">
    <citation type="submission" date="2014-06" db="EMBL/GenBank/DDBJ databases">
        <authorList>
            <person name="Swart Estienne"/>
        </authorList>
    </citation>
    <scope>NUCLEOTIDE SEQUENCE [LARGE SCALE GENOMIC DNA]</scope>
    <source>
        <strain evidence="2 3">130c</strain>
    </source>
</reference>
<feature type="region of interest" description="Disordered" evidence="1">
    <location>
        <begin position="12"/>
        <end position="40"/>
    </location>
</feature>
<dbReference type="AlphaFoldDB" id="A0A078B0R0"/>
<organism evidence="2 3">
    <name type="scientific">Stylonychia lemnae</name>
    <name type="common">Ciliate</name>
    <dbReference type="NCBI Taxonomy" id="5949"/>
    <lineage>
        <taxon>Eukaryota</taxon>
        <taxon>Sar</taxon>
        <taxon>Alveolata</taxon>
        <taxon>Ciliophora</taxon>
        <taxon>Intramacronucleata</taxon>
        <taxon>Spirotrichea</taxon>
        <taxon>Stichotrichia</taxon>
        <taxon>Sporadotrichida</taxon>
        <taxon>Oxytrichidae</taxon>
        <taxon>Stylonychinae</taxon>
        <taxon>Stylonychia</taxon>
    </lineage>
</organism>
<sequence length="303" mass="34168">MDQVYDELLQNKGHLSSSDNSNSQNSMGFDQSQKVYQPESRNSNNQFGFGSWVGRAFLQDNQLGAGAFQSSNQKQLFTNVEVNLLVPKDPSNVTSSFNLNQWIEDHMDKLERIQYFCEIPNFCNGETLLMKSIDYFNQQLHEKGSPLKLSTDIQHFQMRIAKKKNGKPNSDYPKIDLTQIVADIDFSIFCIVYNSQSITNALTLSTLSRPSQTKGKGIRTTKGKNSHDMSTQKDSVLTSGYESLMLSKRQESSKNLSSIPSYSQMETVQTDAGYIHQHTKSTMSAHSKNTQHQACCNNGCHIF</sequence>
<proteinExistence type="predicted"/>